<gene>
    <name evidence="5" type="ORF">SMI01S_10170</name>
</gene>
<evidence type="ECO:0000256" key="3">
    <source>
        <dbReference type="ARBA" id="ARBA00022801"/>
    </source>
</evidence>
<keyword evidence="6" id="KW-1185">Reference proteome</keyword>
<dbReference type="InterPro" id="IPR016195">
    <property type="entry name" value="Pol/histidinol_Pase-like"/>
</dbReference>
<evidence type="ECO:0000313" key="5">
    <source>
        <dbReference type="EMBL" id="GEM67411.1"/>
    </source>
</evidence>
<dbReference type="Proteomes" id="UP000321676">
    <property type="component" value="Unassembled WGS sequence"/>
</dbReference>
<evidence type="ECO:0000256" key="4">
    <source>
        <dbReference type="ARBA" id="ARBA00051722"/>
    </source>
</evidence>
<proteinExistence type="inferred from homology"/>
<evidence type="ECO:0000256" key="2">
    <source>
        <dbReference type="ARBA" id="ARBA00013064"/>
    </source>
</evidence>
<dbReference type="Pfam" id="PF19567">
    <property type="entry name" value="CpsB_CapC"/>
    <property type="match status" value="1"/>
</dbReference>
<dbReference type="PANTHER" id="PTHR39181:SF1">
    <property type="entry name" value="TYROSINE-PROTEIN PHOSPHATASE YWQE"/>
    <property type="match status" value="1"/>
</dbReference>
<name>A0ABQ0W1W3_9SPHI</name>
<dbReference type="Gene3D" id="3.20.20.140">
    <property type="entry name" value="Metal-dependent hydrolases"/>
    <property type="match status" value="1"/>
</dbReference>
<accession>A0ABQ0W1W3</accession>
<organism evidence="5 6">
    <name type="scientific">Sphingobacterium mizutaii NBRC 14946 = DSM 11724</name>
    <dbReference type="NCBI Taxonomy" id="1220576"/>
    <lineage>
        <taxon>Bacteria</taxon>
        <taxon>Pseudomonadati</taxon>
        <taxon>Bacteroidota</taxon>
        <taxon>Sphingobacteriia</taxon>
        <taxon>Sphingobacteriales</taxon>
        <taxon>Sphingobacteriaceae</taxon>
        <taxon>Sphingobacterium</taxon>
    </lineage>
</organism>
<evidence type="ECO:0000313" key="6">
    <source>
        <dbReference type="Proteomes" id="UP000321676"/>
    </source>
</evidence>
<comment type="similarity">
    <text evidence="1">Belongs to the metallo-dependent hydrolases superfamily. CpsB/CapC family.</text>
</comment>
<evidence type="ECO:0000256" key="1">
    <source>
        <dbReference type="ARBA" id="ARBA00005750"/>
    </source>
</evidence>
<dbReference type="InterPro" id="IPR016667">
    <property type="entry name" value="Caps_polysacc_synth_CpsB/CapC"/>
</dbReference>
<dbReference type="EMBL" id="BJXH01000005">
    <property type="protein sequence ID" value="GEM67411.1"/>
    <property type="molecule type" value="Genomic_DNA"/>
</dbReference>
<sequence>MIVGKYTGRASWPDISICSKVHKKVMLNIFNWKPKYPDLGWMSVDIHSHILPGIDDGCENLKESVELLKRLENLGLKKFFFTPHIMSEIYPNTMETISNKYEQLKTVKEAAHLMSGFAAEYMVDTSFDKMLNNEPEKILALPGNYVLLELSYLEESKLIEKAVFDLKIKGFFPILAHPERYLYYHKSPQKIQRLKEIGCLLQLNLLSIFSYYGKNESRMANFLIEKGWINLLGTDSHHTRHVKALELGLQRRDILNQFKKCTILNEELFAKIPT</sequence>
<comment type="catalytic activity">
    <reaction evidence="4">
        <text>O-phospho-L-tyrosyl-[protein] + H2O = L-tyrosyl-[protein] + phosphate</text>
        <dbReference type="Rhea" id="RHEA:10684"/>
        <dbReference type="Rhea" id="RHEA-COMP:10136"/>
        <dbReference type="Rhea" id="RHEA-COMP:20101"/>
        <dbReference type="ChEBI" id="CHEBI:15377"/>
        <dbReference type="ChEBI" id="CHEBI:43474"/>
        <dbReference type="ChEBI" id="CHEBI:46858"/>
        <dbReference type="ChEBI" id="CHEBI:61978"/>
        <dbReference type="EC" id="3.1.3.48"/>
    </reaction>
</comment>
<dbReference type="PANTHER" id="PTHR39181">
    <property type="entry name" value="TYROSINE-PROTEIN PHOSPHATASE YWQE"/>
    <property type="match status" value="1"/>
</dbReference>
<dbReference type="SUPFAM" id="SSF89550">
    <property type="entry name" value="PHP domain-like"/>
    <property type="match status" value="1"/>
</dbReference>
<dbReference type="EC" id="3.1.3.48" evidence="2"/>
<reference evidence="5 6" key="1">
    <citation type="submission" date="2019-07" db="EMBL/GenBank/DDBJ databases">
        <title>Whole genome shotgun sequence of Sphingobacterium mizutaii NBRC 14946.</title>
        <authorList>
            <person name="Hosoyama A."/>
            <person name="Uohara A."/>
            <person name="Ohji S."/>
            <person name="Ichikawa N."/>
        </authorList>
    </citation>
    <scope>NUCLEOTIDE SEQUENCE [LARGE SCALE GENOMIC DNA]</scope>
    <source>
        <strain evidence="5 6">NBRC 14946</strain>
    </source>
</reference>
<protein>
    <recommendedName>
        <fullName evidence="2">protein-tyrosine-phosphatase</fullName>
        <ecNumber evidence="2">3.1.3.48</ecNumber>
    </recommendedName>
</protein>
<comment type="caution">
    <text evidence="5">The sequence shown here is derived from an EMBL/GenBank/DDBJ whole genome shotgun (WGS) entry which is preliminary data.</text>
</comment>
<keyword evidence="3" id="KW-0378">Hydrolase</keyword>